<dbReference type="SUPFAM" id="SSF52161">
    <property type="entry name" value="Ribosomal protein L13"/>
    <property type="match status" value="1"/>
</dbReference>
<dbReference type="PIRSF" id="PIRSF002181">
    <property type="entry name" value="Ribosomal_L13"/>
    <property type="match status" value="1"/>
</dbReference>
<dbReference type="InterPro" id="IPR005823">
    <property type="entry name" value="Ribosomal_uL13_bac-type"/>
</dbReference>
<organism evidence="5 6">
    <name type="scientific">Candidatus Shapirobacteria bacterium GW2011_GWE2_38_30</name>
    <dbReference type="NCBI Taxonomy" id="1618490"/>
    <lineage>
        <taxon>Bacteria</taxon>
        <taxon>Candidatus Shapironibacteriota</taxon>
    </lineage>
</organism>
<evidence type="ECO:0000256" key="3">
    <source>
        <dbReference type="ARBA" id="ARBA00023274"/>
    </source>
</evidence>
<dbReference type="GO" id="GO:0005840">
    <property type="term" value="C:ribosome"/>
    <property type="evidence" value="ECO:0007669"/>
    <property type="project" value="UniProtKB-KW"/>
</dbReference>
<dbReference type="GO" id="GO:0017148">
    <property type="term" value="P:negative regulation of translation"/>
    <property type="evidence" value="ECO:0007669"/>
    <property type="project" value="TreeGrafter"/>
</dbReference>
<accession>A0A0G0MCS8</accession>
<dbReference type="Proteomes" id="UP000034406">
    <property type="component" value="Unassembled WGS sequence"/>
</dbReference>
<dbReference type="AlphaFoldDB" id="A0A0G0MCS8"/>
<dbReference type="NCBIfam" id="TIGR01066">
    <property type="entry name" value="rplM_bact"/>
    <property type="match status" value="1"/>
</dbReference>
<dbReference type="PATRIC" id="fig|1618490.4.peg.131"/>
<evidence type="ECO:0000256" key="2">
    <source>
        <dbReference type="ARBA" id="ARBA00022980"/>
    </source>
</evidence>
<dbReference type="CDD" id="cd00392">
    <property type="entry name" value="Ribosomal_L13"/>
    <property type="match status" value="1"/>
</dbReference>
<dbReference type="InterPro" id="IPR005822">
    <property type="entry name" value="Ribosomal_uL13"/>
</dbReference>
<dbReference type="PANTHER" id="PTHR11545:SF2">
    <property type="entry name" value="LARGE RIBOSOMAL SUBUNIT PROTEIN UL13M"/>
    <property type="match status" value="1"/>
</dbReference>
<evidence type="ECO:0000256" key="1">
    <source>
        <dbReference type="ARBA" id="ARBA00006227"/>
    </source>
</evidence>
<dbReference type="Pfam" id="PF00572">
    <property type="entry name" value="Ribosomal_L13"/>
    <property type="match status" value="1"/>
</dbReference>
<comment type="similarity">
    <text evidence="1 4">Belongs to the universal ribosomal protein uL13 family.</text>
</comment>
<keyword evidence="2 4" id="KW-0689">Ribosomal protein</keyword>
<name>A0A0G0MCS8_9BACT</name>
<comment type="subunit">
    <text evidence="4">Part of the 50S ribosomal subunit.</text>
</comment>
<dbReference type="Gene3D" id="3.90.1180.10">
    <property type="entry name" value="Ribosomal protein L13"/>
    <property type="match status" value="1"/>
</dbReference>
<dbReference type="STRING" id="1618490.US90_C0002G0047"/>
<dbReference type="HAMAP" id="MF_01366">
    <property type="entry name" value="Ribosomal_uL13"/>
    <property type="match status" value="1"/>
</dbReference>
<dbReference type="GO" id="GO:0003735">
    <property type="term" value="F:structural constituent of ribosome"/>
    <property type="evidence" value="ECO:0007669"/>
    <property type="project" value="InterPro"/>
</dbReference>
<dbReference type="GO" id="GO:1990904">
    <property type="term" value="C:ribonucleoprotein complex"/>
    <property type="evidence" value="ECO:0007669"/>
    <property type="project" value="UniProtKB-KW"/>
</dbReference>
<dbReference type="PANTHER" id="PTHR11545">
    <property type="entry name" value="RIBOSOMAL PROTEIN L13"/>
    <property type="match status" value="1"/>
</dbReference>
<comment type="function">
    <text evidence="4">This protein is one of the early assembly proteins of the 50S ribosomal subunit, although it is not seen to bind rRNA by itself. It is important during the early stages of 50S assembly.</text>
</comment>
<evidence type="ECO:0000313" key="6">
    <source>
        <dbReference type="Proteomes" id="UP000034406"/>
    </source>
</evidence>
<dbReference type="GO" id="GO:0003729">
    <property type="term" value="F:mRNA binding"/>
    <property type="evidence" value="ECO:0007669"/>
    <property type="project" value="TreeGrafter"/>
</dbReference>
<reference evidence="5 6" key="1">
    <citation type="journal article" date="2015" name="Nature">
        <title>rRNA introns, odd ribosomes, and small enigmatic genomes across a large radiation of phyla.</title>
        <authorList>
            <person name="Brown C.T."/>
            <person name="Hug L.A."/>
            <person name="Thomas B.C."/>
            <person name="Sharon I."/>
            <person name="Castelle C.J."/>
            <person name="Singh A."/>
            <person name="Wilkins M.J."/>
            <person name="Williams K.H."/>
            <person name="Banfield J.F."/>
        </authorList>
    </citation>
    <scope>NUCLEOTIDE SEQUENCE [LARGE SCALE GENOMIC DNA]</scope>
</reference>
<evidence type="ECO:0000313" key="5">
    <source>
        <dbReference type="EMBL" id="KKQ71564.1"/>
    </source>
</evidence>
<comment type="caution">
    <text evidence="5">The sequence shown here is derived from an EMBL/GenBank/DDBJ whole genome shotgun (WGS) entry which is preliminary data.</text>
</comment>
<gene>
    <name evidence="4" type="primary">rplM</name>
    <name evidence="5" type="ORF">US90_C0002G0047</name>
</gene>
<evidence type="ECO:0000256" key="4">
    <source>
        <dbReference type="HAMAP-Rule" id="MF_01366"/>
    </source>
</evidence>
<dbReference type="EMBL" id="LBUT01000002">
    <property type="protein sequence ID" value="KKQ71564.1"/>
    <property type="molecule type" value="Genomic_DNA"/>
</dbReference>
<dbReference type="GO" id="GO:0006412">
    <property type="term" value="P:translation"/>
    <property type="evidence" value="ECO:0007669"/>
    <property type="project" value="UniProtKB-UniRule"/>
</dbReference>
<dbReference type="InterPro" id="IPR036899">
    <property type="entry name" value="Ribosomal_uL13_sf"/>
</dbReference>
<sequence length="140" mass="16119">MTPKTTTNKNVEINRQWHLIDLSGQTLGRVSTKIASLLVGKFKNTFSYHIDNGDYVVVINSDKIKVTGKKLKQKIYYHYTGFAGNLKEISLGELLIKDSRKVIRNSVYGMIPKNKLRDLRIKRLKIFMGSEHPYTDKFAK</sequence>
<keyword evidence="3 4" id="KW-0687">Ribonucleoprotein</keyword>
<protein>
    <recommendedName>
        <fullName evidence="4">Large ribosomal subunit protein uL13</fullName>
    </recommendedName>
</protein>
<proteinExistence type="inferred from homology"/>